<dbReference type="PANTHER" id="PTHR42103:SF2">
    <property type="entry name" value="AB HYDROLASE-1 DOMAIN-CONTAINING PROTEIN"/>
    <property type="match status" value="1"/>
</dbReference>
<gene>
    <name evidence="2" type="ORF">EDC65_0266</name>
</gene>
<dbReference type="InterPro" id="IPR000383">
    <property type="entry name" value="Xaa-Pro-like_dom"/>
</dbReference>
<organism evidence="2 3">
    <name type="scientific">Stella humosa</name>
    <dbReference type="NCBI Taxonomy" id="94"/>
    <lineage>
        <taxon>Bacteria</taxon>
        <taxon>Pseudomonadati</taxon>
        <taxon>Pseudomonadota</taxon>
        <taxon>Alphaproteobacteria</taxon>
        <taxon>Rhodospirillales</taxon>
        <taxon>Stellaceae</taxon>
        <taxon>Stella</taxon>
    </lineage>
</organism>
<dbReference type="AlphaFoldDB" id="A0A3N1MBI2"/>
<dbReference type="GO" id="GO:0016787">
    <property type="term" value="F:hydrolase activity"/>
    <property type="evidence" value="ECO:0007669"/>
    <property type="project" value="InterPro"/>
</dbReference>
<dbReference type="RefSeq" id="WP_123687891.1">
    <property type="nucleotide sequence ID" value="NZ_AP019700.1"/>
</dbReference>
<proteinExistence type="predicted"/>
<sequence length="223" mass="24529">MPEVIINGPEGRLEGRYSHARTPNAPVALLLHPHPQHGGTMNNKIVYNLYQAFVRRGFSSLRFNFRGVGRSQGTYDRGEGELSDAAAALDWLQTYNPNAPSCWVIGFSFGAWIGMQLLMRRPEIAGFVSVSPPANMFDFSFLAPCPSSGLIVHGDLDTLVPEEAVLKLANKLNSQRDITVTLKSIKGADHFYKDKVDQLVELVDRYVDEQIASAPARAAAGTR</sequence>
<name>A0A3N1MBI2_9PROT</name>
<feature type="domain" description="Xaa-Pro dipeptidyl-peptidase-like" evidence="1">
    <location>
        <begin position="24"/>
        <end position="154"/>
    </location>
</feature>
<evidence type="ECO:0000259" key="1">
    <source>
        <dbReference type="Pfam" id="PF02129"/>
    </source>
</evidence>
<keyword evidence="3" id="KW-1185">Reference proteome</keyword>
<accession>A0A3N1MBI2</accession>
<dbReference type="OrthoDB" id="9800435at2"/>
<reference evidence="2 3" key="1">
    <citation type="submission" date="2018-11" db="EMBL/GenBank/DDBJ databases">
        <title>Genomic Encyclopedia of Type Strains, Phase IV (KMG-IV): sequencing the most valuable type-strain genomes for metagenomic binning, comparative biology and taxonomic classification.</title>
        <authorList>
            <person name="Goeker M."/>
        </authorList>
    </citation>
    <scope>NUCLEOTIDE SEQUENCE [LARGE SCALE GENOMIC DNA]</scope>
    <source>
        <strain evidence="2 3">DSM 5900</strain>
    </source>
</reference>
<dbReference type="PANTHER" id="PTHR42103">
    <property type="entry name" value="ALPHA/BETA-HYDROLASES SUPERFAMILY PROTEIN"/>
    <property type="match status" value="1"/>
</dbReference>
<evidence type="ECO:0000313" key="2">
    <source>
        <dbReference type="EMBL" id="ROQ01091.1"/>
    </source>
</evidence>
<dbReference type="Proteomes" id="UP000278222">
    <property type="component" value="Unassembled WGS sequence"/>
</dbReference>
<dbReference type="InterPro" id="IPR029058">
    <property type="entry name" value="AB_hydrolase_fold"/>
</dbReference>
<evidence type="ECO:0000313" key="3">
    <source>
        <dbReference type="Proteomes" id="UP000278222"/>
    </source>
</evidence>
<comment type="caution">
    <text evidence="2">The sequence shown here is derived from an EMBL/GenBank/DDBJ whole genome shotgun (WGS) entry which is preliminary data.</text>
</comment>
<protein>
    <recommendedName>
        <fullName evidence="1">Xaa-Pro dipeptidyl-peptidase-like domain-containing protein</fullName>
    </recommendedName>
</protein>
<dbReference type="ESTHER" id="9prot-a0a3n1mbi2">
    <property type="family name" value="Atu1826-like"/>
</dbReference>
<dbReference type="Pfam" id="PF02129">
    <property type="entry name" value="Peptidase_S15"/>
    <property type="match status" value="1"/>
</dbReference>
<dbReference type="EMBL" id="RJKX01000011">
    <property type="protein sequence ID" value="ROQ01091.1"/>
    <property type="molecule type" value="Genomic_DNA"/>
</dbReference>
<dbReference type="SUPFAM" id="SSF53474">
    <property type="entry name" value="alpha/beta-Hydrolases"/>
    <property type="match status" value="1"/>
</dbReference>
<dbReference type="Gene3D" id="3.40.50.1820">
    <property type="entry name" value="alpha/beta hydrolase"/>
    <property type="match status" value="1"/>
</dbReference>